<name>A0A5C4RT54_PROVB</name>
<sequence length="2372" mass="252433">MLFTDSELLHKYAPVISLQLGDYIPTSIDNFLDYAVLYDGNDTPLAFGKELFHSDGKVYFQNGDEDGILAAELNTVIDIKNVINGQEGFFLDFVNAGIWIEGIWNWGDDENNLLNEDEEVYGFNSKNIVHVEDAAVYGRVVTQNGLKYLQYYFFYVENLWTDFTPAGYHEGDWEFMQIELDAELRPKAYMSSIHLENAQYRTPIDEDITFQDDHIIVYPAEGGHPTYFTCNPAETDTGWGGTDVHGCSDANWELEPDNYKLIVVEDESPEYYWMASDIRWGLDAQDHSGEREYAPSSPGVNPDGRFSNPEEWINPKIAKEISSLNGADNYLAFDNGLDRKYGGEGDDTLYGYEMNDTLIGGPGADSVRGGDDDDVLYGDSGIDELYGEEGNDTLYGGSGVDSLYGNDGDDVLIGGGGMDYLIGAAGSDTFIGVAGDGFVDGGEGFDIIDCTTLNRLCVIYLSEIYNVEAIYGSSYNDDLNGDNSDNVLVGNSGNDFIIGNDGDDYIYGGMQYSAYVDPEDDDDLQGGNGNDAIKGGHGDDTLKGGLHNDILEGESGDDELHGESGNDYLDGGLGQDLLYGGPDDDTLVYDSSDLFISGGYVDRDGGGYDTLKFISSYSLNGEYLANIDRINAFDFTDPDSQELFNVSLQTIEDITDPDITLVVVGGQEDTVQLDAGIWSLDPNHWSLSRYEGKEFRKYIPVGDEAENPTARLYVQTQIQDGCEPAGNQPPTGEVLIDGLRDGEAWVGDVLQADTSTLVDPDGLGTLHYQWYADSAKIAGAVGSSFTVTEAELGKQLRLYVNYVDGAGKYQIKASDLTPEVKSEDGIEVPPLNHLPVGAAVITGSAIEESVLTVDTSTLKDADGLGTFSYQWLVDGAVISGATDATFTLVNEHIGSTVSVTVSYTDGNGTLETLRSASTEPVKPIYPGNDYFTHEPGNTHLNAGDGDDVLIVHHAGSVEFSELADIYSNFELLDLSDGDVQRVLNIGADDVRRLTDNRNVLEIWGKSDDAITFTNDDGWHIIDDAATLPGYSFTTFRHYLDLSGQVNVYVEDVQTSGDPGSGDPGSGTGSMIYYDEFNGSTIGNPYGITYVETPQGQGVLFSRENESRIQYGFNSQIPKEGTLEFVINVDSGYRYRNYTLEENRDNALIFTTDIQSGDVTWPGSTWLYVHDNGKIDFHIAGAKYEAGGQSQYHLIAEDTAFRFDEWHTIGVSYGSEGRYIMLDGEIVASDTTQTQQLGRGGTHSSPVDIPTIGESVSGFWRDDQWEGSFNGTLESFRVSNGQQDWYLSATTPGNEGPTGTVAITGLAEQGETLSADISTLADEDGLGTLSYQWYAGDGAIGGATASTYTLTQAEVGKEIKVEVCYTDDEGMAESVTSSATAAVAKVNDEPTGSVTIDGTVTEGQTLTANTSTLADEDGLGTLSYQWYAGDGAIGGATASTYTLTQAEVGKEIKVEVCYTDDEGMAESVTSSATASVANVNDAPTGSVTTSGTVAEDEELTAVTTTLADEDGLGTLSYQWYADGDAISGATSSTYTLTATEVGKAMTVEVSYTDGYGTEENVSSVSTDEVEPGNHAPEVSIPALLSFADKVDYATGVALVSVTSADVDGDGYADMLAATRNSDTVSVLLNNGEGTFAPKVDYATGDNPHSVTSADVDGDGYADMLVANYGSDTVSVLLNNGDGTFAAKVDYATGDGPWSVTSADVDGDGYADMLVANLYSDTVSVLLNNGEGTFAPKVDYATGDNPYSVTSADVDGDGYADMLVANNGSDTVSVLLNNGKGTFVAKVDYATGDGPWSVTSADVDDDGDADMLVANFSSHTVSVLKNLTPPAETVALEQTAVPVSSGILISDPDGDASWHGGSLQVQISTSAEAGDTLSLPGENPGDGGIWFNAGALQLMTGDVQIGTGDAGGMVSGDNTWTLVFNENASNALVQEVARAIQFTHTGDAPSNALREVRFTVMDGEGEAVTVEQSLRVENVNDEPTGSVTISGTVAEDEELTAVTTTLADEDGLGTLSYQWYADSVQISGATGESYTLTEAEFDKVITVAVSYTDGYGTVEQLESVATEAVKPAGSDVEGSVTFWKTGASLEGVEVRAQSALQESDGGTAVMIRELLEHEDGSRTMEVWAKSDESIESLQLEFGLSTGATVVWEDAADLPSGWTSLANTENDGEFILGGMGLTGITAGEYLLGTMRVSAPDDPDRFELSLESGALGNASSDLFDLVSVRSSTQADGGYMLEEVPGGEYELDATKASDSSLTGAVKATDALAALKLAVGMNPNADGDVSNYQYLAADVNGDGKVMATDALAILKMAVGLSDAAEHEWLFFGEEVDDVAMSRNEVVWSDAPVAIEDDMLIDLVGVVKGDVDGSWMPSV</sequence>
<dbReference type="InterPro" id="IPR028994">
    <property type="entry name" value="Integrin_alpha_N"/>
</dbReference>
<dbReference type="PANTHER" id="PTHR46580:SF2">
    <property type="entry name" value="MAM DOMAIN-CONTAINING PROTEIN"/>
    <property type="match status" value="1"/>
</dbReference>
<dbReference type="PROSITE" id="PS00330">
    <property type="entry name" value="HEMOLYSIN_CALCIUM"/>
    <property type="match status" value="3"/>
</dbReference>
<dbReference type="InterPro" id="IPR013517">
    <property type="entry name" value="FG-GAP"/>
</dbReference>
<dbReference type="InterPro" id="IPR018511">
    <property type="entry name" value="Hemolysin-typ_Ca-bd_CS"/>
</dbReference>
<reference evidence="3 4" key="1">
    <citation type="submission" date="2019-05" db="EMBL/GenBank/DDBJ databases">
        <title>Draft Whole-Genome sequence of the green sulfur bacterium Prosthecochloris vibrioformis DSM 260.</title>
        <authorList>
            <person name="Meyer T.E."/>
            <person name="Kyndt J.A."/>
        </authorList>
    </citation>
    <scope>NUCLEOTIDE SEQUENCE [LARGE SCALE GENOMIC DNA]</scope>
    <source>
        <strain evidence="3 4">DSM 260</strain>
    </source>
</reference>
<evidence type="ECO:0000256" key="1">
    <source>
        <dbReference type="ARBA" id="ARBA00022729"/>
    </source>
</evidence>
<feature type="region of interest" description="Disordered" evidence="2">
    <location>
        <begin position="288"/>
        <end position="308"/>
    </location>
</feature>
<dbReference type="Gene3D" id="2.150.10.10">
    <property type="entry name" value="Serralysin-like metalloprotease, C-terminal"/>
    <property type="match status" value="4"/>
</dbReference>
<comment type="caution">
    <text evidence="3">The sequence shown here is derived from an EMBL/GenBank/DDBJ whole genome shotgun (WGS) entry which is preliminary data.</text>
</comment>
<dbReference type="Gene3D" id="2.30.30.100">
    <property type="match status" value="4"/>
</dbReference>
<feature type="region of interest" description="Disordered" evidence="2">
    <location>
        <begin position="517"/>
        <end position="567"/>
    </location>
</feature>
<keyword evidence="4" id="KW-1185">Reference proteome</keyword>
<dbReference type="Proteomes" id="UP000309544">
    <property type="component" value="Unassembled WGS sequence"/>
</dbReference>
<dbReference type="Pfam" id="PF00353">
    <property type="entry name" value="HemolysinCabind"/>
    <property type="match status" value="6"/>
</dbReference>
<dbReference type="InterPro" id="IPR001343">
    <property type="entry name" value="Hemolysn_Ca-bd"/>
</dbReference>
<dbReference type="SUPFAM" id="SSF51120">
    <property type="entry name" value="beta-Roll"/>
    <property type="match status" value="2"/>
</dbReference>
<evidence type="ECO:0000256" key="2">
    <source>
        <dbReference type="SAM" id="MobiDB-lite"/>
    </source>
</evidence>
<organism evidence="3 4">
    <name type="scientific">Prosthecochloris vibrioformis</name>
    <name type="common">Chlorobium vibrioforme</name>
    <dbReference type="NCBI Taxonomy" id="1098"/>
    <lineage>
        <taxon>Bacteria</taxon>
        <taxon>Pseudomonadati</taxon>
        <taxon>Chlorobiota</taxon>
        <taxon>Chlorobiia</taxon>
        <taxon>Chlorobiales</taxon>
        <taxon>Chlorobiaceae</taxon>
        <taxon>Prosthecochloris</taxon>
    </lineage>
</organism>
<dbReference type="PRINTS" id="PR00313">
    <property type="entry name" value="CABNDNGRPT"/>
</dbReference>
<accession>A0A5C4RT54</accession>
<dbReference type="Pfam" id="PF13517">
    <property type="entry name" value="FG-GAP_3"/>
    <property type="match status" value="2"/>
</dbReference>
<protein>
    <submittedName>
        <fullName evidence="3">Uncharacterized protein</fullName>
    </submittedName>
</protein>
<dbReference type="Gene3D" id="1.10.1330.10">
    <property type="entry name" value="Dockerin domain"/>
    <property type="match status" value="1"/>
</dbReference>
<dbReference type="GO" id="GO:0005509">
    <property type="term" value="F:calcium ion binding"/>
    <property type="evidence" value="ECO:0007669"/>
    <property type="project" value="InterPro"/>
</dbReference>
<dbReference type="SUPFAM" id="SSF69318">
    <property type="entry name" value="Integrin alpha N-terminal domain"/>
    <property type="match status" value="1"/>
</dbReference>
<gene>
    <name evidence="3" type="ORF">FGF68_10055</name>
</gene>
<dbReference type="InterPro" id="IPR011049">
    <property type="entry name" value="Serralysin-like_metalloprot_C"/>
</dbReference>
<dbReference type="EMBL" id="VDCI01000011">
    <property type="protein sequence ID" value="TNJ34172.1"/>
    <property type="molecule type" value="Genomic_DNA"/>
</dbReference>
<dbReference type="Gene3D" id="2.60.40.2700">
    <property type="match status" value="6"/>
</dbReference>
<keyword evidence="1" id="KW-0732">Signal</keyword>
<proteinExistence type="predicted"/>
<dbReference type="PANTHER" id="PTHR46580">
    <property type="entry name" value="SENSOR KINASE-RELATED"/>
    <property type="match status" value="1"/>
</dbReference>
<dbReference type="InterPro" id="IPR013320">
    <property type="entry name" value="ConA-like_dom_sf"/>
</dbReference>
<evidence type="ECO:0000313" key="4">
    <source>
        <dbReference type="Proteomes" id="UP000309544"/>
    </source>
</evidence>
<dbReference type="GO" id="GO:0000272">
    <property type="term" value="P:polysaccharide catabolic process"/>
    <property type="evidence" value="ECO:0007669"/>
    <property type="project" value="InterPro"/>
</dbReference>
<dbReference type="SUPFAM" id="SSF49899">
    <property type="entry name" value="Concanavalin A-like lectins/glucanases"/>
    <property type="match status" value="1"/>
</dbReference>
<dbReference type="InterPro" id="IPR036439">
    <property type="entry name" value="Dockerin_dom_sf"/>
</dbReference>
<evidence type="ECO:0000313" key="3">
    <source>
        <dbReference type="EMBL" id="TNJ34172.1"/>
    </source>
</evidence>